<organism evidence="6 7">
    <name type="scientific">Sphaeroforma arctica JP610</name>
    <dbReference type="NCBI Taxonomy" id="667725"/>
    <lineage>
        <taxon>Eukaryota</taxon>
        <taxon>Ichthyosporea</taxon>
        <taxon>Ichthyophonida</taxon>
        <taxon>Sphaeroforma</taxon>
    </lineage>
</organism>
<dbReference type="AlphaFoldDB" id="A0A0L0GHR5"/>
<comment type="subcellular location">
    <subcellularLocation>
        <location evidence="1">Nucleus</location>
    </subcellularLocation>
</comment>
<feature type="compositionally biased region" description="Polar residues" evidence="4">
    <location>
        <begin position="333"/>
        <end position="348"/>
    </location>
</feature>
<gene>
    <name evidence="6" type="ORF">SARC_00025</name>
</gene>
<feature type="compositionally biased region" description="Basic and acidic residues" evidence="4">
    <location>
        <begin position="55"/>
        <end position="65"/>
    </location>
</feature>
<protein>
    <recommendedName>
        <fullName evidence="5">WHIM2 domain-containing protein</fullName>
    </recommendedName>
</protein>
<dbReference type="GO" id="GO:0071035">
    <property type="term" value="P:nuclear polyadenylation-dependent rRNA catabolic process"/>
    <property type="evidence" value="ECO:0007669"/>
    <property type="project" value="TreeGrafter"/>
</dbReference>
<dbReference type="PANTHER" id="PTHR46543">
    <property type="entry name" value="ZINC FINGER CCHC DOMAIN-CONTAINING PROTEIN 7"/>
    <property type="match status" value="1"/>
</dbReference>
<dbReference type="GO" id="GO:0071031">
    <property type="term" value="P:nuclear mRNA surveillance of mRNA 3'-end processing"/>
    <property type="evidence" value="ECO:0007669"/>
    <property type="project" value="TreeGrafter"/>
</dbReference>
<feature type="region of interest" description="Disordered" evidence="4">
    <location>
        <begin position="443"/>
        <end position="493"/>
    </location>
</feature>
<dbReference type="Pfam" id="PF15613">
    <property type="entry name" value="WSD"/>
    <property type="match status" value="1"/>
</dbReference>
<feature type="compositionally biased region" description="Low complexity" evidence="4">
    <location>
        <begin position="527"/>
        <end position="553"/>
    </location>
</feature>
<feature type="region of interest" description="Disordered" evidence="4">
    <location>
        <begin position="623"/>
        <end position="654"/>
    </location>
</feature>
<dbReference type="eggNOG" id="ENOG502QSYS">
    <property type="taxonomic scope" value="Eukaryota"/>
</dbReference>
<evidence type="ECO:0000256" key="1">
    <source>
        <dbReference type="ARBA" id="ARBA00004123"/>
    </source>
</evidence>
<dbReference type="GO" id="GO:0031499">
    <property type="term" value="C:TRAMP complex"/>
    <property type="evidence" value="ECO:0007669"/>
    <property type="project" value="TreeGrafter"/>
</dbReference>
<feature type="compositionally biased region" description="Low complexity" evidence="4">
    <location>
        <begin position="349"/>
        <end position="371"/>
    </location>
</feature>
<feature type="compositionally biased region" description="Polar residues" evidence="4">
    <location>
        <begin position="639"/>
        <end position="654"/>
    </location>
</feature>
<feature type="region of interest" description="Disordered" evidence="4">
    <location>
        <begin position="521"/>
        <end position="556"/>
    </location>
</feature>
<evidence type="ECO:0000313" key="6">
    <source>
        <dbReference type="EMBL" id="KNC87893.1"/>
    </source>
</evidence>
<evidence type="ECO:0000256" key="2">
    <source>
        <dbReference type="ARBA" id="ARBA00022737"/>
    </source>
</evidence>
<dbReference type="STRING" id="667725.A0A0L0GHR5"/>
<sequence length="654" mass="68617">MKRDDEEFDMHSRSKTQPWKHVSLGTDRFHQRYWYFAATPSKIFIETPDPGFSPKFDENNKRIDSEETVSQPSTDGEIKSEVNVTGEINVQREEIVAQDPNLLKEEGAPTSGAVVPPPAATHTTQNGNHVQPNVNAHVPNSTALQVKASPGRNGLWAGATANENSTVTATASTPTATANVTANPAPATAKTEPVIPMVVDQPRPVAGAGVQGENSGGVASPAAQAIHQDTVPVGTPRASTALCEGAPGQAVADMGVPAGAVAEVGQGGNTGAPVPLKTEPWAGTGAEVNQTSKATTNGSTLDHGQSTEGIVTGTPAIVGTDVKVVKPSVTDLSAGNQSMSMNMHTPTTPQVAPGAGQQPQPHVQPQAQSAQGNTATHIHTQTPIQPQGQAQINPQTHTQSQAMPQTLPLAQPQVQAGLQPQPQPQLQAQINPQQAMPQTLTLAQPQLQSQSQTQPQLQSQSQTQPQPQLQSQTQTQTPQPQPQFHSQTQTPQPQLQFQTLTLTQTPTPSAGVAHPAIAQGNSTVLNGSAPGTTPTVPSGTTGTSQSPNTTSGGVESVPVALQHPYPTLKPGQEKWACIDTSRVDELMMSLNTWGLREYGLYSSLKVLRERLERTVFETARRKAVASNAKHDNDDGHPPTSVNGSNVSGTNVTAA</sequence>
<dbReference type="GO" id="GO:0071037">
    <property type="term" value="P:nuclear polyadenylation-dependent snRNA catabolic process"/>
    <property type="evidence" value="ECO:0007669"/>
    <property type="project" value="TreeGrafter"/>
</dbReference>
<evidence type="ECO:0000256" key="3">
    <source>
        <dbReference type="ARBA" id="ARBA00023242"/>
    </source>
</evidence>
<name>A0A0L0GHR5_9EUKA</name>
<evidence type="ECO:0000313" key="7">
    <source>
        <dbReference type="Proteomes" id="UP000054560"/>
    </source>
</evidence>
<feature type="domain" description="WHIM2" evidence="5">
    <location>
        <begin position="22"/>
        <end position="50"/>
    </location>
</feature>
<dbReference type="RefSeq" id="XP_014161795.1">
    <property type="nucleotide sequence ID" value="XM_014306320.1"/>
</dbReference>
<dbReference type="GeneID" id="25900529"/>
<dbReference type="GO" id="GO:0071038">
    <property type="term" value="P:TRAMP-dependent tRNA surveillance pathway"/>
    <property type="evidence" value="ECO:0007669"/>
    <property type="project" value="TreeGrafter"/>
</dbReference>
<proteinExistence type="predicted"/>
<dbReference type="EMBL" id="KQ241597">
    <property type="protein sequence ID" value="KNC87893.1"/>
    <property type="molecule type" value="Genomic_DNA"/>
</dbReference>
<feature type="region of interest" description="Disordered" evidence="4">
    <location>
        <begin position="333"/>
        <end position="377"/>
    </location>
</feature>
<accession>A0A0L0GHR5</accession>
<dbReference type="GO" id="GO:0071039">
    <property type="term" value="P:nuclear polyadenylation-dependent CUT catabolic process"/>
    <property type="evidence" value="ECO:0007669"/>
    <property type="project" value="TreeGrafter"/>
</dbReference>
<dbReference type="Proteomes" id="UP000054560">
    <property type="component" value="Unassembled WGS sequence"/>
</dbReference>
<dbReference type="GO" id="GO:0071036">
    <property type="term" value="P:nuclear polyadenylation-dependent snoRNA catabolic process"/>
    <property type="evidence" value="ECO:0007669"/>
    <property type="project" value="TreeGrafter"/>
</dbReference>
<keyword evidence="3" id="KW-0539">Nucleus</keyword>
<dbReference type="PANTHER" id="PTHR46543:SF2">
    <property type="entry name" value="AGAP013096-PA"/>
    <property type="match status" value="1"/>
</dbReference>
<feature type="region of interest" description="Disordered" evidence="4">
    <location>
        <begin position="46"/>
        <end position="76"/>
    </location>
</feature>
<evidence type="ECO:0000259" key="5">
    <source>
        <dbReference type="Pfam" id="PF15613"/>
    </source>
</evidence>
<evidence type="ECO:0000256" key="4">
    <source>
        <dbReference type="SAM" id="MobiDB-lite"/>
    </source>
</evidence>
<dbReference type="InterPro" id="IPR028941">
    <property type="entry name" value="WHIM2_dom"/>
</dbReference>
<keyword evidence="2" id="KW-0677">Repeat</keyword>
<dbReference type="GO" id="GO:0003723">
    <property type="term" value="F:RNA binding"/>
    <property type="evidence" value="ECO:0007669"/>
    <property type="project" value="TreeGrafter"/>
</dbReference>
<keyword evidence="7" id="KW-1185">Reference proteome</keyword>
<dbReference type="InterPro" id="IPR051644">
    <property type="entry name" value="TRAMP_AT-DNA-binding"/>
</dbReference>
<reference evidence="6 7" key="1">
    <citation type="submission" date="2011-02" db="EMBL/GenBank/DDBJ databases">
        <title>The Genome Sequence of Sphaeroforma arctica JP610.</title>
        <authorList>
            <consortium name="The Broad Institute Genome Sequencing Platform"/>
            <person name="Russ C."/>
            <person name="Cuomo C."/>
            <person name="Young S.K."/>
            <person name="Zeng Q."/>
            <person name="Gargeya S."/>
            <person name="Alvarado L."/>
            <person name="Berlin A."/>
            <person name="Chapman S.B."/>
            <person name="Chen Z."/>
            <person name="Freedman E."/>
            <person name="Gellesch M."/>
            <person name="Goldberg J."/>
            <person name="Griggs A."/>
            <person name="Gujja S."/>
            <person name="Heilman E."/>
            <person name="Heiman D."/>
            <person name="Howarth C."/>
            <person name="Mehta T."/>
            <person name="Neiman D."/>
            <person name="Pearson M."/>
            <person name="Roberts A."/>
            <person name="Saif S."/>
            <person name="Shea T."/>
            <person name="Shenoy N."/>
            <person name="Sisk P."/>
            <person name="Stolte C."/>
            <person name="Sykes S."/>
            <person name="White J."/>
            <person name="Yandava C."/>
            <person name="Burger G."/>
            <person name="Gray M.W."/>
            <person name="Holland P.W.H."/>
            <person name="King N."/>
            <person name="Lang F.B.F."/>
            <person name="Roger A.J."/>
            <person name="Ruiz-Trillo I."/>
            <person name="Haas B."/>
            <person name="Nusbaum C."/>
            <person name="Birren B."/>
        </authorList>
    </citation>
    <scope>NUCLEOTIDE SEQUENCE [LARGE SCALE GENOMIC DNA]</scope>
    <source>
        <strain evidence="6 7">JP610</strain>
    </source>
</reference>